<name>A0A5A9NPT2_9TELE</name>
<dbReference type="InterPro" id="IPR007110">
    <property type="entry name" value="Ig-like_dom"/>
</dbReference>
<feature type="domain" description="Ig-like" evidence="4">
    <location>
        <begin position="126"/>
        <end position="217"/>
    </location>
</feature>
<evidence type="ECO:0000313" key="5">
    <source>
        <dbReference type="EMBL" id="KAA0710207.1"/>
    </source>
</evidence>
<dbReference type="EMBL" id="SOYY01000016">
    <property type="protein sequence ID" value="KAA0710207.1"/>
    <property type="molecule type" value="Genomic_DNA"/>
</dbReference>
<dbReference type="SMART" id="SM00407">
    <property type="entry name" value="IGc1"/>
    <property type="match status" value="2"/>
</dbReference>
<dbReference type="InterPro" id="IPR013783">
    <property type="entry name" value="Ig-like_fold"/>
</dbReference>
<dbReference type="PANTHER" id="PTHR23411">
    <property type="entry name" value="TAPASIN"/>
    <property type="match status" value="1"/>
</dbReference>
<evidence type="ECO:0000256" key="3">
    <source>
        <dbReference type="SAM" id="SignalP"/>
    </source>
</evidence>
<accession>A0A5A9NPT2</accession>
<evidence type="ECO:0000256" key="2">
    <source>
        <dbReference type="ARBA" id="ARBA00023319"/>
    </source>
</evidence>
<protein>
    <submittedName>
        <fullName evidence="5">Ig lambda-3 chain C region</fullName>
    </submittedName>
</protein>
<dbReference type="AlphaFoldDB" id="A0A5A9NPT2"/>
<dbReference type="FunFam" id="2.60.40.10:FF:000283">
    <property type="entry name" value="Immunoglobulin kappa constant"/>
    <property type="match status" value="1"/>
</dbReference>
<dbReference type="SUPFAM" id="SSF48726">
    <property type="entry name" value="Immunoglobulin"/>
    <property type="match status" value="2"/>
</dbReference>
<dbReference type="Pfam" id="PF07654">
    <property type="entry name" value="C1-set"/>
    <property type="match status" value="2"/>
</dbReference>
<keyword evidence="1" id="KW-1015">Disulfide bond</keyword>
<keyword evidence="6" id="KW-1185">Reference proteome</keyword>
<evidence type="ECO:0000256" key="1">
    <source>
        <dbReference type="ARBA" id="ARBA00023157"/>
    </source>
</evidence>
<dbReference type="Gene3D" id="2.60.40.10">
    <property type="entry name" value="Immunoglobulins"/>
    <property type="match status" value="2"/>
</dbReference>
<keyword evidence="2" id="KW-0393">Immunoglobulin domain</keyword>
<feature type="signal peptide" evidence="3">
    <location>
        <begin position="1"/>
        <end position="17"/>
    </location>
</feature>
<evidence type="ECO:0000313" key="6">
    <source>
        <dbReference type="Proteomes" id="UP000324632"/>
    </source>
</evidence>
<dbReference type="PROSITE" id="PS50835">
    <property type="entry name" value="IG_LIKE"/>
    <property type="match status" value="2"/>
</dbReference>
<comment type="caution">
    <text evidence="5">The sequence shown here is derived from an EMBL/GenBank/DDBJ whole genome shotgun (WGS) entry which is preliminary data.</text>
</comment>
<feature type="chain" id="PRO_5023071202" evidence="3">
    <location>
        <begin position="18"/>
        <end position="228"/>
    </location>
</feature>
<dbReference type="InterPro" id="IPR036179">
    <property type="entry name" value="Ig-like_dom_sf"/>
</dbReference>
<dbReference type="InterPro" id="IPR050380">
    <property type="entry name" value="Immune_Resp_Modulators"/>
</dbReference>
<dbReference type="InterPro" id="IPR003597">
    <property type="entry name" value="Ig_C1-set"/>
</dbReference>
<organism evidence="5 6">
    <name type="scientific">Triplophysa tibetana</name>
    <dbReference type="NCBI Taxonomy" id="1572043"/>
    <lineage>
        <taxon>Eukaryota</taxon>
        <taxon>Metazoa</taxon>
        <taxon>Chordata</taxon>
        <taxon>Craniata</taxon>
        <taxon>Vertebrata</taxon>
        <taxon>Euteleostomi</taxon>
        <taxon>Actinopterygii</taxon>
        <taxon>Neopterygii</taxon>
        <taxon>Teleostei</taxon>
        <taxon>Ostariophysi</taxon>
        <taxon>Cypriniformes</taxon>
        <taxon>Nemacheilidae</taxon>
        <taxon>Triplophysa</taxon>
    </lineage>
</organism>
<sequence>MWCLVLMLLFSVQEVFVQPLNGFVSLWWTFGGGTRLSVGTNAQPTLTVLSPSRDELNQGKATVMCVASKGFPSDWKLSWKVDGNSRSSGVNLSPGVLQKDGLYSWSSSLSLTNSEWSSAKTISAQPTLTVLSPSRDELNQGKATVMCVASKGFPSDWKLSWKVDGNSRSSGVNLSPGVLQKDGLYSWSSSLSLTNSEWSSAKTISCDATQSSQNPVSKILNTQECDIQ</sequence>
<reference evidence="5 6" key="1">
    <citation type="journal article" date="2019" name="Mol. Ecol. Resour.">
        <title>Chromosome-level genome assembly of Triplophysa tibetana, a fish adapted to the harsh high-altitude environment of the Tibetan Plateau.</title>
        <authorList>
            <person name="Yang X."/>
            <person name="Liu H."/>
            <person name="Ma Z."/>
            <person name="Zou Y."/>
            <person name="Zou M."/>
            <person name="Mao Y."/>
            <person name="Li X."/>
            <person name="Wang H."/>
            <person name="Chen T."/>
            <person name="Wang W."/>
            <person name="Yang R."/>
        </authorList>
    </citation>
    <scope>NUCLEOTIDE SEQUENCE [LARGE SCALE GENOMIC DNA]</scope>
    <source>
        <strain evidence="5">TTIB1903HZAU</strain>
        <tissue evidence="5">Muscle</tissue>
    </source>
</reference>
<feature type="domain" description="Ig-like" evidence="4">
    <location>
        <begin position="44"/>
        <end position="123"/>
    </location>
</feature>
<gene>
    <name evidence="5" type="ORF">E1301_Tti016744</name>
</gene>
<dbReference type="Proteomes" id="UP000324632">
    <property type="component" value="Chromosome 16"/>
</dbReference>
<evidence type="ECO:0000259" key="4">
    <source>
        <dbReference type="PROSITE" id="PS50835"/>
    </source>
</evidence>
<keyword evidence="3" id="KW-0732">Signal</keyword>
<proteinExistence type="predicted"/>